<dbReference type="AlphaFoldDB" id="A0A2P7BCS9"/>
<reference evidence="2" key="1">
    <citation type="submission" date="2017-11" db="EMBL/GenBank/DDBJ databases">
        <authorList>
            <person name="Kuznetsova I."/>
            <person name="Sazanova A."/>
            <person name="Chirak E."/>
            <person name="Safronova V."/>
            <person name="Willems A."/>
        </authorList>
    </citation>
    <scope>NUCLEOTIDE SEQUENCE [LARGE SCALE GENOMIC DNA]</scope>
    <source>
        <strain evidence="2">STM 196</strain>
    </source>
</reference>
<evidence type="ECO:0000313" key="2">
    <source>
        <dbReference type="Proteomes" id="UP000241444"/>
    </source>
</evidence>
<comment type="caution">
    <text evidence="1">The sequence shown here is derived from an EMBL/GenBank/DDBJ whole genome shotgun (WGS) entry which is preliminary data.</text>
</comment>
<name>A0A2P7BCS9_9HYPH</name>
<gene>
    <name evidence="1" type="ORF">CU102_22290</name>
</gene>
<protein>
    <submittedName>
        <fullName evidence="1">Uncharacterized protein</fullName>
    </submittedName>
</protein>
<keyword evidence="2" id="KW-1185">Reference proteome</keyword>
<dbReference type="EMBL" id="PGGO01000021">
    <property type="protein sequence ID" value="PSH64258.1"/>
    <property type="molecule type" value="Genomic_DNA"/>
</dbReference>
<accession>A0A2P7BCS9</accession>
<proteinExistence type="predicted"/>
<dbReference type="Proteomes" id="UP000241444">
    <property type="component" value="Unassembled WGS sequence"/>
</dbReference>
<organism evidence="1 2">
    <name type="scientific">Phyllobacterium brassicacearum</name>
    <dbReference type="NCBI Taxonomy" id="314235"/>
    <lineage>
        <taxon>Bacteria</taxon>
        <taxon>Pseudomonadati</taxon>
        <taxon>Pseudomonadota</taxon>
        <taxon>Alphaproteobacteria</taxon>
        <taxon>Hyphomicrobiales</taxon>
        <taxon>Phyllobacteriaceae</taxon>
        <taxon>Phyllobacterium</taxon>
    </lineage>
</organism>
<dbReference type="RefSeq" id="WP_106713302.1">
    <property type="nucleotide sequence ID" value="NZ_PGGO01000021.1"/>
</dbReference>
<evidence type="ECO:0000313" key="1">
    <source>
        <dbReference type="EMBL" id="PSH64258.1"/>
    </source>
</evidence>
<sequence length="102" mass="10899">MQPDSFVERFGRKAMPNSKEMNGVVIPDHLHCASVKVTAPFGEKSATLLIYLLPKQGRGVLRSVDADGGPEAKLAHIQAGGGDMTSLRREGLAALSIGWIVE</sequence>